<gene>
    <name evidence="7" type="ORF">B0T11DRAFT_274747</name>
</gene>
<keyword evidence="5" id="KW-1133">Transmembrane helix</keyword>
<dbReference type="GO" id="GO:0008270">
    <property type="term" value="F:zinc ion binding"/>
    <property type="evidence" value="ECO:0007669"/>
    <property type="project" value="UniProtKB-KW"/>
</dbReference>
<dbReference type="GO" id="GO:0061630">
    <property type="term" value="F:ubiquitin protein ligase activity"/>
    <property type="evidence" value="ECO:0007669"/>
    <property type="project" value="TreeGrafter"/>
</dbReference>
<keyword evidence="5" id="KW-0812">Transmembrane</keyword>
<keyword evidence="2 4" id="KW-0863">Zinc-finger</keyword>
<dbReference type="InterPro" id="IPR001841">
    <property type="entry name" value="Znf_RING"/>
</dbReference>
<dbReference type="AlphaFoldDB" id="A0A8K0X4T4"/>
<dbReference type="PANTHER" id="PTHR45969:SF69">
    <property type="entry name" value="FINGER DOMAIN PROTEIN, PUTATIVE (AFU_ORTHOLOGUE AFUA_3G12190)-RELATED"/>
    <property type="match status" value="1"/>
</dbReference>
<evidence type="ECO:0000256" key="4">
    <source>
        <dbReference type="PROSITE-ProRule" id="PRU00175"/>
    </source>
</evidence>
<evidence type="ECO:0000256" key="5">
    <source>
        <dbReference type="SAM" id="Phobius"/>
    </source>
</evidence>
<sequence length="198" mass="21637">MPDSANPTATPEPSSGHVPPWISVFILFGALGGLIVLFGLACWFARSVLGRAPTIFLSREMPPGPILGESDETVAQKMRQLDESAPAKKYSECKADEGEGEVEAAKKGGVQANANAVCSICLDALEDSDVVRQLSCHHTYHSECIVKWYMKKHDTCPLCKTYYVPHEEEPAVPPRALLSGGVDRRDEAMLRYYQTVAV</sequence>
<dbReference type="SMART" id="SM00184">
    <property type="entry name" value="RING"/>
    <property type="match status" value="1"/>
</dbReference>
<evidence type="ECO:0000259" key="6">
    <source>
        <dbReference type="PROSITE" id="PS50089"/>
    </source>
</evidence>
<feature type="domain" description="RING-type" evidence="6">
    <location>
        <begin position="118"/>
        <end position="160"/>
    </location>
</feature>
<dbReference type="PROSITE" id="PS50089">
    <property type="entry name" value="ZF_RING_2"/>
    <property type="match status" value="1"/>
</dbReference>
<dbReference type="EMBL" id="JAGPXD010000002">
    <property type="protein sequence ID" value="KAH7367138.1"/>
    <property type="molecule type" value="Genomic_DNA"/>
</dbReference>
<keyword evidence="5" id="KW-0472">Membrane</keyword>
<evidence type="ECO:0000313" key="8">
    <source>
        <dbReference type="Proteomes" id="UP000813385"/>
    </source>
</evidence>
<organism evidence="7 8">
    <name type="scientific">Plectosphaerella cucumerina</name>
    <dbReference type="NCBI Taxonomy" id="40658"/>
    <lineage>
        <taxon>Eukaryota</taxon>
        <taxon>Fungi</taxon>
        <taxon>Dikarya</taxon>
        <taxon>Ascomycota</taxon>
        <taxon>Pezizomycotina</taxon>
        <taxon>Sordariomycetes</taxon>
        <taxon>Hypocreomycetidae</taxon>
        <taxon>Glomerellales</taxon>
        <taxon>Plectosphaerellaceae</taxon>
        <taxon>Plectosphaerella</taxon>
    </lineage>
</organism>
<evidence type="ECO:0000256" key="2">
    <source>
        <dbReference type="ARBA" id="ARBA00022771"/>
    </source>
</evidence>
<dbReference type="GO" id="GO:0016567">
    <property type="term" value="P:protein ubiquitination"/>
    <property type="evidence" value="ECO:0007669"/>
    <property type="project" value="TreeGrafter"/>
</dbReference>
<dbReference type="CDD" id="cd16454">
    <property type="entry name" value="RING-H2_PA-TM-RING"/>
    <property type="match status" value="1"/>
</dbReference>
<feature type="transmembrane region" description="Helical" evidence="5">
    <location>
        <begin position="20"/>
        <end position="45"/>
    </location>
</feature>
<dbReference type="Pfam" id="PF13639">
    <property type="entry name" value="zf-RING_2"/>
    <property type="match status" value="1"/>
</dbReference>
<evidence type="ECO:0000313" key="7">
    <source>
        <dbReference type="EMBL" id="KAH7367138.1"/>
    </source>
</evidence>
<dbReference type="OrthoDB" id="8062037at2759"/>
<name>A0A8K0X4T4_9PEZI</name>
<reference evidence="7" key="1">
    <citation type="journal article" date="2021" name="Nat. Commun.">
        <title>Genetic determinants of endophytism in the Arabidopsis root mycobiome.</title>
        <authorList>
            <person name="Mesny F."/>
            <person name="Miyauchi S."/>
            <person name="Thiergart T."/>
            <person name="Pickel B."/>
            <person name="Atanasova L."/>
            <person name="Karlsson M."/>
            <person name="Huettel B."/>
            <person name="Barry K.W."/>
            <person name="Haridas S."/>
            <person name="Chen C."/>
            <person name="Bauer D."/>
            <person name="Andreopoulos W."/>
            <person name="Pangilinan J."/>
            <person name="LaButti K."/>
            <person name="Riley R."/>
            <person name="Lipzen A."/>
            <person name="Clum A."/>
            <person name="Drula E."/>
            <person name="Henrissat B."/>
            <person name="Kohler A."/>
            <person name="Grigoriev I.V."/>
            <person name="Martin F.M."/>
            <person name="Hacquard S."/>
        </authorList>
    </citation>
    <scope>NUCLEOTIDE SEQUENCE</scope>
    <source>
        <strain evidence="7">MPI-CAGE-AT-0016</strain>
    </source>
</reference>
<evidence type="ECO:0000256" key="3">
    <source>
        <dbReference type="ARBA" id="ARBA00022833"/>
    </source>
</evidence>
<dbReference type="Gene3D" id="3.30.40.10">
    <property type="entry name" value="Zinc/RING finger domain, C3HC4 (zinc finger)"/>
    <property type="match status" value="1"/>
</dbReference>
<dbReference type="SUPFAM" id="SSF57850">
    <property type="entry name" value="RING/U-box"/>
    <property type="match status" value="1"/>
</dbReference>
<proteinExistence type="predicted"/>
<keyword evidence="3" id="KW-0862">Zinc</keyword>
<keyword evidence="8" id="KW-1185">Reference proteome</keyword>
<comment type="caution">
    <text evidence="7">The sequence shown here is derived from an EMBL/GenBank/DDBJ whole genome shotgun (WGS) entry which is preliminary data.</text>
</comment>
<dbReference type="Proteomes" id="UP000813385">
    <property type="component" value="Unassembled WGS sequence"/>
</dbReference>
<dbReference type="PANTHER" id="PTHR45969">
    <property type="entry name" value="RING ZINC FINGER PROTEIN-RELATED"/>
    <property type="match status" value="1"/>
</dbReference>
<keyword evidence="1" id="KW-0479">Metal-binding</keyword>
<dbReference type="InterPro" id="IPR013083">
    <property type="entry name" value="Znf_RING/FYVE/PHD"/>
</dbReference>
<accession>A0A8K0X4T4</accession>
<evidence type="ECO:0000256" key="1">
    <source>
        <dbReference type="ARBA" id="ARBA00022723"/>
    </source>
</evidence>
<protein>
    <recommendedName>
        <fullName evidence="6">RING-type domain-containing protein</fullName>
    </recommendedName>
</protein>